<evidence type="ECO:0000313" key="2">
    <source>
        <dbReference type="EMBL" id="SOY29891.1"/>
    </source>
</evidence>
<evidence type="ECO:0000259" key="1">
    <source>
        <dbReference type="Pfam" id="PF12674"/>
    </source>
</evidence>
<dbReference type="AlphaFoldDB" id="A0A2K4ZHG5"/>
<gene>
    <name evidence="2" type="ORF">AMURIS_02612</name>
</gene>
<keyword evidence="3" id="KW-1185">Reference proteome</keyword>
<sequence>MYRSTENGGREMGNEMNENLKICQSCGMPMQEEQYGTNGDGSRNEAYCCYCFKEGDFAQKCTMEEMVDFCVPFEMEGGRAKTKEEAKAMLMAYFPTLERWKTEAQGS</sequence>
<evidence type="ECO:0000313" key="3">
    <source>
        <dbReference type="Proteomes" id="UP000236311"/>
    </source>
</evidence>
<dbReference type="InterPro" id="IPR025868">
    <property type="entry name" value="Zn_ribbon_dom_put"/>
</dbReference>
<protein>
    <submittedName>
        <fullName evidence="2">Zinc ribbon domain protein</fullName>
    </submittedName>
</protein>
<dbReference type="Pfam" id="PF12674">
    <property type="entry name" value="Zn_ribbon_2"/>
    <property type="match status" value="1"/>
</dbReference>
<name>A0A2K4ZHG5_9FIRM</name>
<reference evidence="2 3" key="1">
    <citation type="submission" date="2018-01" db="EMBL/GenBank/DDBJ databases">
        <authorList>
            <person name="Gaut B.S."/>
            <person name="Morton B.R."/>
            <person name="Clegg M.T."/>
            <person name="Duvall M.R."/>
        </authorList>
    </citation>
    <scope>NUCLEOTIDE SEQUENCE [LARGE SCALE GENOMIC DNA]</scope>
    <source>
        <strain evidence="2">GP69</strain>
    </source>
</reference>
<accession>A0A2K4ZHG5</accession>
<proteinExistence type="predicted"/>
<organism evidence="2 3">
    <name type="scientific">Acetatifactor muris</name>
    <dbReference type="NCBI Taxonomy" id="879566"/>
    <lineage>
        <taxon>Bacteria</taxon>
        <taxon>Bacillati</taxon>
        <taxon>Bacillota</taxon>
        <taxon>Clostridia</taxon>
        <taxon>Lachnospirales</taxon>
        <taxon>Lachnospiraceae</taxon>
        <taxon>Acetatifactor</taxon>
    </lineage>
</organism>
<dbReference type="Proteomes" id="UP000236311">
    <property type="component" value="Unassembled WGS sequence"/>
</dbReference>
<dbReference type="EMBL" id="OFSM01000012">
    <property type="protein sequence ID" value="SOY29891.1"/>
    <property type="molecule type" value="Genomic_DNA"/>
</dbReference>
<feature type="domain" description="Putative zinc ribbon" evidence="1">
    <location>
        <begin position="22"/>
        <end position="101"/>
    </location>
</feature>